<protein>
    <recommendedName>
        <fullName evidence="12">Flap endonuclease 1</fullName>
        <shortName evidence="12">FEN-1</shortName>
        <ecNumber evidence="12">3.1.-.-</ecNumber>
    </recommendedName>
    <alternativeName>
        <fullName evidence="12">Flap structure-specific endonuclease 1</fullName>
    </alternativeName>
</protein>
<keyword evidence="7 12" id="KW-0269">Exonuclease</keyword>
<name>A0A328PDE1_9EURY</name>
<dbReference type="SUPFAM" id="SSF88723">
    <property type="entry name" value="PIN domain-like"/>
    <property type="match status" value="1"/>
</dbReference>
<dbReference type="GO" id="GO:0043137">
    <property type="term" value="P:DNA replication, removal of RNA primer"/>
    <property type="evidence" value="ECO:0007669"/>
    <property type="project" value="UniProtKB-UniRule"/>
</dbReference>
<dbReference type="GO" id="GO:0006281">
    <property type="term" value="P:DNA repair"/>
    <property type="evidence" value="ECO:0007669"/>
    <property type="project" value="UniProtKB-UniRule"/>
</dbReference>
<feature type="binding site" evidence="12">
    <location>
        <position position="27"/>
    </location>
    <ligand>
        <name>Mg(2+)</name>
        <dbReference type="ChEBI" id="CHEBI:18420"/>
        <label>1</label>
    </ligand>
</feature>
<dbReference type="InterPro" id="IPR036279">
    <property type="entry name" value="5-3_exonuclease_C_sf"/>
</dbReference>
<comment type="caution">
    <text evidence="12">Lacks conserved residue(s) required for the propagation of feature annotation.</text>
</comment>
<evidence type="ECO:0000256" key="7">
    <source>
        <dbReference type="ARBA" id="ARBA00022839"/>
    </source>
</evidence>
<evidence type="ECO:0000256" key="12">
    <source>
        <dbReference type="HAMAP-Rule" id="MF_00614"/>
    </source>
</evidence>
<feature type="region of interest" description="Interaction with PCNA" evidence="12">
    <location>
        <begin position="320"/>
        <end position="328"/>
    </location>
</feature>
<dbReference type="EC" id="3.1.-.-" evidence="12"/>
<feature type="binding site" evidence="12">
    <location>
        <position position="226"/>
    </location>
    <ligand>
        <name>Mg(2+)</name>
        <dbReference type="ChEBI" id="CHEBI:18420"/>
        <label>2</label>
    </ligand>
</feature>
<dbReference type="RefSeq" id="WP_112093878.1">
    <property type="nucleotide sequence ID" value="NZ_QLOE01000004.1"/>
</dbReference>
<evidence type="ECO:0000256" key="8">
    <source>
        <dbReference type="ARBA" id="ARBA00022842"/>
    </source>
</evidence>
<evidence type="ECO:0000259" key="15">
    <source>
        <dbReference type="SMART" id="SM00485"/>
    </source>
</evidence>
<evidence type="ECO:0000256" key="11">
    <source>
        <dbReference type="ARBA" id="ARBA00065981"/>
    </source>
</evidence>
<evidence type="ECO:0000256" key="6">
    <source>
        <dbReference type="ARBA" id="ARBA00022801"/>
    </source>
</evidence>
<dbReference type="Gene3D" id="1.10.150.20">
    <property type="entry name" value="5' to 3' exonuclease, C-terminal subdomain"/>
    <property type="match status" value="1"/>
</dbReference>
<evidence type="ECO:0000259" key="13">
    <source>
        <dbReference type="SMART" id="SM00475"/>
    </source>
</evidence>
<evidence type="ECO:0000256" key="9">
    <source>
        <dbReference type="ARBA" id="ARBA00023204"/>
    </source>
</evidence>
<reference evidence="16 17" key="1">
    <citation type="submission" date="2018-06" db="EMBL/GenBank/DDBJ databases">
        <title>Draft genome sequence of hyperthermophilic methanogen Methanothermobacter tenebrarum sp. MCM-B 1447.</title>
        <authorList>
            <person name="Pore S.D."/>
            <person name="Dagar S."/>
            <person name="Dhakephalkar P.K."/>
        </authorList>
    </citation>
    <scope>NUCLEOTIDE SEQUENCE [LARGE SCALE GENOMIC DNA]</scope>
    <source>
        <strain evidence="16 17">MCM B 1447</strain>
    </source>
</reference>
<dbReference type="InterPro" id="IPR019973">
    <property type="entry name" value="Flap_endonuc_arc"/>
</dbReference>
<feature type="binding site" evidence="12">
    <location>
        <position position="80"/>
    </location>
    <ligand>
        <name>Mg(2+)</name>
        <dbReference type="ChEBI" id="CHEBI:18420"/>
        <label>1</label>
    </ligand>
</feature>
<comment type="caution">
    <text evidence="16">The sequence shown here is derived from an EMBL/GenBank/DDBJ whole genome shotgun (WGS) entry which is preliminary data.</text>
</comment>
<dbReference type="Proteomes" id="UP000249782">
    <property type="component" value="Unassembled WGS sequence"/>
</dbReference>
<evidence type="ECO:0000256" key="1">
    <source>
        <dbReference type="ARBA" id="ARBA00022705"/>
    </source>
</evidence>
<dbReference type="InterPro" id="IPR002421">
    <property type="entry name" value="5-3_exonuclease"/>
</dbReference>
<dbReference type="CDD" id="cd09867">
    <property type="entry name" value="PIN_FEN1"/>
    <property type="match status" value="1"/>
</dbReference>
<evidence type="ECO:0000256" key="5">
    <source>
        <dbReference type="ARBA" id="ARBA00022763"/>
    </source>
</evidence>
<dbReference type="InterPro" id="IPR019974">
    <property type="entry name" value="XPG_CS"/>
</dbReference>
<feature type="region of interest" description="N-domain" evidence="12">
    <location>
        <begin position="1"/>
        <end position="98"/>
    </location>
</feature>
<dbReference type="SMART" id="SM00485">
    <property type="entry name" value="XPGN"/>
    <property type="match status" value="1"/>
</dbReference>
<dbReference type="SMART" id="SM00484">
    <property type="entry name" value="XPGI"/>
    <property type="match status" value="1"/>
</dbReference>
<evidence type="ECO:0000313" key="17">
    <source>
        <dbReference type="Proteomes" id="UP000249782"/>
    </source>
</evidence>
<gene>
    <name evidence="12 16" type="primary">fen</name>
    <name evidence="16" type="ORF">DPC56_04530</name>
</gene>
<dbReference type="HAMAP" id="MF_00614">
    <property type="entry name" value="Fen"/>
    <property type="match status" value="1"/>
</dbReference>
<evidence type="ECO:0000256" key="2">
    <source>
        <dbReference type="ARBA" id="ARBA00022722"/>
    </source>
</evidence>
<keyword evidence="5 12" id="KW-0227">DNA damage</keyword>
<sequence>MGVKLKDIIYSSKIKVEDLKGRIIAIDAPNTIYQFLSSIRQKDGTPLMDRKGRITSHLSGILYRTSAIIEKGIKVVYVFDGKSPHLKMETITKRKTIRFEAEKKWKEALREGEIEEARKYAVRSARISPDIISTSKKLLDLMGIPFVEAPAEGEAQASYIVQKGDAWAVASQDYDCLLFGAPRIVRNLAVTGRAHELELLELEGILKRLEITREQLVDIALLIGTDFNKGIKGIGPKSALKLIKEKDNIYNVLEDLGKELDEDPEILREIFLNPEVTDDYKLSWRNPDKEGIIEFLCHEHEFSEERVQSAIKKMQVEKSIQKSLTDWF</sequence>
<dbReference type="GO" id="GO:0003677">
    <property type="term" value="F:DNA binding"/>
    <property type="evidence" value="ECO:0007669"/>
    <property type="project" value="UniProtKB-UniRule"/>
</dbReference>
<dbReference type="InterPro" id="IPR006086">
    <property type="entry name" value="XPG-I_dom"/>
</dbReference>
<dbReference type="Pfam" id="PF00867">
    <property type="entry name" value="XPG_I"/>
    <property type="match status" value="1"/>
</dbReference>
<dbReference type="SMART" id="SM00279">
    <property type="entry name" value="HhH2"/>
    <property type="match status" value="1"/>
</dbReference>
<feature type="binding site" evidence="12">
    <location>
        <position position="154"/>
    </location>
    <ligand>
        <name>Mg(2+)</name>
        <dbReference type="ChEBI" id="CHEBI:18420"/>
        <label>1</label>
    </ligand>
</feature>
<keyword evidence="9 12" id="KW-0234">DNA repair</keyword>
<evidence type="ECO:0000313" key="16">
    <source>
        <dbReference type="EMBL" id="RAO79191.1"/>
    </source>
</evidence>
<keyword evidence="2 12" id="KW-0540">Nuclease</keyword>
<dbReference type="AlphaFoldDB" id="A0A328PDE1"/>
<dbReference type="PROSITE" id="PS00841">
    <property type="entry name" value="XPG_1"/>
    <property type="match status" value="1"/>
</dbReference>
<dbReference type="SMART" id="SM00475">
    <property type="entry name" value="53EXOc"/>
    <property type="match status" value="1"/>
</dbReference>
<dbReference type="EMBL" id="QLOE01000004">
    <property type="protein sequence ID" value="RAO79191.1"/>
    <property type="molecule type" value="Genomic_DNA"/>
</dbReference>
<feature type="domain" description="XPG-I" evidence="14">
    <location>
        <begin position="140"/>
        <end position="211"/>
    </location>
</feature>
<feature type="domain" description="XPG N-terminal" evidence="15">
    <location>
        <begin position="1"/>
        <end position="101"/>
    </location>
</feature>
<dbReference type="GO" id="GO:0008409">
    <property type="term" value="F:5'-3' exonuclease activity"/>
    <property type="evidence" value="ECO:0007669"/>
    <property type="project" value="UniProtKB-UniRule"/>
</dbReference>
<dbReference type="InterPro" id="IPR006085">
    <property type="entry name" value="XPG_DNA_repair_N"/>
</dbReference>
<evidence type="ECO:0000259" key="14">
    <source>
        <dbReference type="SMART" id="SM00484"/>
    </source>
</evidence>
<keyword evidence="17" id="KW-1185">Reference proteome</keyword>
<dbReference type="InterPro" id="IPR008918">
    <property type="entry name" value="HhH2"/>
</dbReference>
<dbReference type="PANTHER" id="PTHR11081">
    <property type="entry name" value="FLAP ENDONUCLEASE FAMILY MEMBER"/>
    <property type="match status" value="1"/>
</dbReference>
<evidence type="ECO:0000256" key="3">
    <source>
        <dbReference type="ARBA" id="ARBA00022723"/>
    </source>
</evidence>
<dbReference type="PANTHER" id="PTHR11081:SF9">
    <property type="entry name" value="FLAP ENDONUCLEASE 1"/>
    <property type="match status" value="1"/>
</dbReference>
<comment type="function">
    <text evidence="10">Structure-specific nuclease with 5'-flap endonuclease and 5'-3' exonuclease activities involved in DNA replication and repair. During DNA replication, cleaves the 5'-overhanging flap structure that is generated by displacement synthesis when DNA polymerase encounters the 5'-end of a downstream Okazaki fragment. Binds the unpaired 3'-DNA end and kinks the DNA to facilitate 5' cleavage specificity. Cleaves one nucleotide into the double-stranded DNA from the junction in flap DNA, leaving a nick for ligation. Also involved in the base excision repair (BER) pathway. Acts as a genome stabilization factor that prevents flaps from equilibrating into structures that lead to duplications and deletions. Also possesses 5'-3' exonuclease activity on nicked or gapped double-stranded DNA.</text>
</comment>
<evidence type="ECO:0000256" key="4">
    <source>
        <dbReference type="ARBA" id="ARBA00022759"/>
    </source>
</evidence>
<organism evidence="16 17">
    <name type="scientific">Methanothermobacter tenebrarum</name>
    <dbReference type="NCBI Taxonomy" id="680118"/>
    <lineage>
        <taxon>Archaea</taxon>
        <taxon>Methanobacteriati</taxon>
        <taxon>Methanobacteriota</taxon>
        <taxon>Methanomada group</taxon>
        <taxon>Methanobacteria</taxon>
        <taxon>Methanobacteriales</taxon>
        <taxon>Methanobacteriaceae</taxon>
        <taxon>Methanothermobacter</taxon>
    </lineage>
</organism>
<dbReference type="GO" id="GO:0017108">
    <property type="term" value="F:5'-flap endonuclease activity"/>
    <property type="evidence" value="ECO:0007669"/>
    <property type="project" value="UniProtKB-UniRule"/>
</dbReference>
<feature type="binding site" evidence="12">
    <location>
        <position position="152"/>
    </location>
    <ligand>
        <name>Mg(2+)</name>
        <dbReference type="ChEBI" id="CHEBI:18420"/>
        <label>1</label>
    </ligand>
</feature>
<proteinExistence type="inferred from homology"/>
<dbReference type="NCBIfam" id="TIGR03674">
    <property type="entry name" value="fen_arch"/>
    <property type="match status" value="1"/>
</dbReference>
<comment type="cofactor">
    <cofactor evidence="12">
        <name>Mg(2+)</name>
        <dbReference type="ChEBI" id="CHEBI:18420"/>
    </cofactor>
    <text evidence="12">Binds 2 magnesium ions per subunit. They probably participate in the reaction catalyzed by the enzyme. May bind an additional third magnesium ion after substrate binding.</text>
</comment>
<dbReference type="Gene3D" id="3.40.50.1010">
    <property type="entry name" value="5'-nuclease"/>
    <property type="match status" value="1"/>
</dbReference>
<keyword evidence="6 12" id="KW-0378">Hydrolase</keyword>
<dbReference type="GO" id="GO:0000287">
    <property type="term" value="F:magnesium ion binding"/>
    <property type="evidence" value="ECO:0007669"/>
    <property type="project" value="UniProtKB-UniRule"/>
</dbReference>
<dbReference type="SUPFAM" id="SSF47807">
    <property type="entry name" value="5' to 3' exonuclease, C-terminal subdomain"/>
    <property type="match status" value="1"/>
</dbReference>
<keyword evidence="3 12" id="KW-0479">Metal-binding</keyword>
<dbReference type="FunFam" id="3.40.50.1010:FF:000016">
    <property type="entry name" value="Flap endonuclease 1"/>
    <property type="match status" value="1"/>
</dbReference>
<feature type="binding site" evidence="12">
    <location>
        <position position="175"/>
    </location>
    <ligand>
        <name>Mg(2+)</name>
        <dbReference type="ChEBI" id="CHEBI:18420"/>
        <label>2</label>
    </ligand>
</feature>
<dbReference type="Pfam" id="PF00752">
    <property type="entry name" value="XPG_N"/>
    <property type="match status" value="1"/>
</dbReference>
<keyword evidence="4 12" id="KW-0255">Endonuclease</keyword>
<comment type="function">
    <text evidence="12">Structure-specific nuclease with 5'-flap endonuclease and 5'-3' exonuclease activities involved in DNA replication and repair. During DNA replication, cleaves the 5'-overhanging flap structure that is generated by displacement synthesis when DNA polymerase encounters the 5'-end of a downstream Okazaki fragment. Binds the unpaired 3'-DNA end and kinks the DNA to facilitate 5' cleavage specificity. Cleaves one nucleotide into the double-stranded DNA from the junction in flap DNA, leaving a nick for ligation. Also involved in the base excision repair (BER) pathway. Acts as a genome stabilization factor that prevents flaps from equilibrating into structurs that lead to duplications and deletions. Also possesses 5'-3' exonuclease activity on nicked or gapped double-stranded DNA.</text>
</comment>
<dbReference type="InterPro" id="IPR023426">
    <property type="entry name" value="Flap_endonuc"/>
</dbReference>
<dbReference type="OrthoDB" id="9593at2157"/>
<comment type="similarity">
    <text evidence="12">Belongs to the XPG/RAD2 endonuclease family. FEN1 subfamily.</text>
</comment>
<keyword evidence="1 12" id="KW-0235">DNA replication</keyword>
<dbReference type="InterPro" id="IPR029060">
    <property type="entry name" value="PIN-like_dom_sf"/>
</dbReference>
<accession>A0A328PDE1</accession>
<comment type="subunit">
    <text evidence="11 12">Interacts with PCNA. PCNA stimulates the nuclease activity without altering cleavage specificity.</text>
</comment>
<keyword evidence="8 12" id="KW-0460">Magnesium</keyword>
<feature type="binding site" evidence="12">
    <location>
        <position position="173"/>
    </location>
    <ligand>
        <name>Mg(2+)</name>
        <dbReference type="ChEBI" id="CHEBI:18420"/>
        <label>2</label>
    </ligand>
</feature>
<dbReference type="PRINTS" id="PR00853">
    <property type="entry name" value="XPGRADSUPER"/>
</dbReference>
<evidence type="ECO:0000256" key="10">
    <source>
        <dbReference type="ARBA" id="ARBA00024702"/>
    </source>
</evidence>
<feature type="domain" description="5'-3' exonuclease" evidence="13">
    <location>
        <begin position="21"/>
        <end position="303"/>
    </location>
</feature>
<dbReference type="InterPro" id="IPR006084">
    <property type="entry name" value="XPG/Rad2"/>
</dbReference>